<dbReference type="SMART" id="SM00886">
    <property type="entry name" value="Dabb"/>
    <property type="match status" value="1"/>
</dbReference>
<dbReference type="AlphaFoldDB" id="A0A7X5TIV0"/>
<accession>A0A7X5TIV0</accession>
<dbReference type="InterPro" id="IPR011008">
    <property type="entry name" value="Dimeric_a/b-barrel"/>
</dbReference>
<feature type="domain" description="Stress-response A/B barrel" evidence="1">
    <location>
        <begin position="8"/>
        <end position="115"/>
    </location>
</feature>
<reference evidence="2 3" key="1">
    <citation type="submission" date="2018-02" db="EMBL/GenBank/DDBJ databases">
        <authorList>
            <person name="Machado R.A."/>
        </authorList>
    </citation>
    <scope>NUCLEOTIDE SEQUENCE [LARGE SCALE GENOMIC DNA]</scope>
    <source>
        <strain evidence="2 3">DSM 19724</strain>
    </source>
</reference>
<dbReference type="EMBL" id="PUJW01000017">
    <property type="protein sequence ID" value="NHB93634.1"/>
    <property type="molecule type" value="Genomic_DNA"/>
</dbReference>
<dbReference type="InterPro" id="IPR013097">
    <property type="entry name" value="Dabb"/>
</dbReference>
<evidence type="ECO:0000313" key="2">
    <source>
        <dbReference type="EMBL" id="NHB93634.1"/>
    </source>
</evidence>
<proteinExistence type="predicted"/>
<name>A0A7X5TIV0_9GAMM</name>
<gene>
    <name evidence="2" type="ORF">C5469_16400</name>
</gene>
<organism evidence="2 3">
    <name type="scientific">Photorhabdus cinerea</name>
    <dbReference type="NCBI Taxonomy" id="471575"/>
    <lineage>
        <taxon>Bacteria</taxon>
        <taxon>Pseudomonadati</taxon>
        <taxon>Pseudomonadota</taxon>
        <taxon>Gammaproteobacteria</taxon>
        <taxon>Enterobacterales</taxon>
        <taxon>Morganellaceae</taxon>
        <taxon>Photorhabdus</taxon>
    </lineage>
</organism>
<dbReference type="SUPFAM" id="SSF54909">
    <property type="entry name" value="Dimeric alpha+beta barrel"/>
    <property type="match status" value="1"/>
</dbReference>
<dbReference type="RefSeq" id="WP_166308848.1">
    <property type="nucleotide sequence ID" value="NZ_CAWPIB010000017.1"/>
</dbReference>
<keyword evidence="3" id="KW-1185">Reference proteome</keyword>
<dbReference type="Pfam" id="PF07876">
    <property type="entry name" value="Dabb"/>
    <property type="match status" value="1"/>
</dbReference>
<protein>
    <recommendedName>
        <fullName evidence="1">Stress-response A/B barrel domain-containing protein</fullName>
    </recommendedName>
</protein>
<evidence type="ECO:0000259" key="1">
    <source>
        <dbReference type="PROSITE" id="PS51502"/>
    </source>
</evidence>
<dbReference type="Proteomes" id="UP000591844">
    <property type="component" value="Unassembled WGS sequence"/>
</dbReference>
<comment type="caution">
    <text evidence="2">The sequence shown here is derived from an EMBL/GenBank/DDBJ whole genome shotgun (WGS) entry which is preliminary data.</text>
</comment>
<dbReference type="Gene3D" id="3.30.70.100">
    <property type="match status" value="1"/>
</dbReference>
<evidence type="ECO:0000313" key="3">
    <source>
        <dbReference type="Proteomes" id="UP000591844"/>
    </source>
</evidence>
<sequence>MPEKNYLIAHQVFFTFKDGINWDSEKAILAERVTLNHINEISEIKGWFCGRNICDRSIRDHSIADRKKSVDFSLIGYFKSYQDLDTYIHHPDHVKGVVLWKEISTWTVSDIIIDINKLINLTQLIGKLYGV</sequence>
<dbReference type="PROSITE" id="PS51502">
    <property type="entry name" value="S_R_A_B_BARREL"/>
    <property type="match status" value="1"/>
</dbReference>